<dbReference type="GO" id="GO:0006826">
    <property type="term" value="P:iron ion transport"/>
    <property type="evidence" value="ECO:0007669"/>
    <property type="project" value="UniProtKB-KW"/>
</dbReference>
<reference evidence="10" key="1">
    <citation type="submission" date="2019-05" db="EMBL/GenBank/DDBJ databases">
        <title>Complete genome sequencing of Absiella argi strain JCM 30884.</title>
        <authorList>
            <person name="Sakamoto M."/>
            <person name="Murakami T."/>
            <person name="Mori H."/>
        </authorList>
    </citation>
    <scope>NUCLEOTIDE SEQUENCE [LARGE SCALE GENOMIC DNA]</scope>
    <source>
        <strain evidence="10">JCM 30884</strain>
    </source>
</reference>
<evidence type="ECO:0000259" key="8">
    <source>
        <dbReference type="SMART" id="SM00382"/>
    </source>
</evidence>
<name>A0A6N4TIX0_9FIRM</name>
<protein>
    <submittedName>
        <fullName evidence="9">ATPase AAA</fullName>
    </submittedName>
</protein>
<evidence type="ECO:0000256" key="3">
    <source>
        <dbReference type="ARBA" id="ARBA00022475"/>
    </source>
</evidence>
<dbReference type="SMART" id="SM00382">
    <property type="entry name" value="AAA"/>
    <property type="match status" value="1"/>
</dbReference>
<evidence type="ECO:0000256" key="7">
    <source>
        <dbReference type="ARBA" id="ARBA00023136"/>
    </source>
</evidence>
<dbReference type="SUPFAM" id="SSF52540">
    <property type="entry name" value="P-loop containing nucleoside triphosphate hydrolases"/>
    <property type="match status" value="1"/>
</dbReference>
<dbReference type="InterPro" id="IPR027417">
    <property type="entry name" value="P-loop_NTPase"/>
</dbReference>
<evidence type="ECO:0000256" key="5">
    <source>
        <dbReference type="ARBA" id="ARBA00023004"/>
    </source>
</evidence>
<keyword evidence="3" id="KW-1003">Cell membrane</keyword>
<dbReference type="PANTHER" id="PTHR42771:SF2">
    <property type="entry name" value="IRON(3+)-HYDROXAMATE IMPORT ATP-BINDING PROTEIN FHUC"/>
    <property type="match status" value="1"/>
</dbReference>
<dbReference type="RefSeq" id="WP_163052114.1">
    <property type="nucleotide sequence ID" value="NZ_AP019695.1"/>
</dbReference>
<dbReference type="InterPro" id="IPR003593">
    <property type="entry name" value="AAA+_ATPase"/>
</dbReference>
<evidence type="ECO:0000256" key="4">
    <source>
        <dbReference type="ARBA" id="ARBA00022496"/>
    </source>
</evidence>
<keyword evidence="6" id="KW-0406">Ion transport</keyword>
<dbReference type="KEGG" id="aarg:Aargi30884_18630"/>
<dbReference type="Pfam" id="PF13175">
    <property type="entry name" value="AAA_15"/>
    <property type="match status" value="1"/>
</dbReference>
<evidence type="ECO:0000256" key="6">
    <source>
        <dbReference type="ARBA" id="ARBA00023065"/>
    </source>
</evidence>
<accession>A0A6N4TIX0</accession>
<evidence type="ECO:0000256" key="1">
    <source>
        <dbReference type="ARBA" id="ARBA00004202"/>
    </source>
</evidence>
<comment type="subcellular location">
    <subcellularLocation>
        <location evidence="1">Cell membrane</location>
        <topology evidence="1">Peripheral membrane protein</topology>
    </subcellularLocation>
</comment>
<dbReference type="InterPro" id="IPR041685">
    <property type="entry name" value="AAA_GajA/Old/RecF-like"/>
</dbReference>
<dbReference type="Proteomes" id="UP000464754">
    <property type="component" value="Chromosome"/>
</dbReference>
<proteinExistence type="predicted"/>
<dbReference type="GO" id="GO:0006302">
    <property type="term" value="P:double-strand break repair"/>
    <property type="evidence" value="ECO:0007669"/>
    <property type="project" value="InterPro"/>
</dbReference>
<evidence type="ECO:0000256" key="2">
    <source>
        <dbReference type="ARBA" id="ARBA00022448"/>
    </source>
</evidence>
<keyword evidence="2" id="KW-0813">Transport</keyword>
<dbReference type="AlphaFoldDB" id="A0A6N4TIX0"/>
<dbReference type="Gene3D" id="3.40.50.300">
    <property type="entry name" value="P-loop containing nucleotide triphosphate hydrolases"/>
    <property type="match status" value="2"/>
</dbReference>
<keyword evidence="4" id="KW-0410">Iron transport</keyword>
<dbReference type="InterPro" id="IPR051535">
    <property type="entry name" value="Siderophore_ABC-ATPase"/>
</dbReference>
<feature type="domain" description="AAA+ ATPase" evidence="8">
    <location>
        <begin position="39"/>
        <end position="207"/>
    </location>
</feature>
<dbReference type="InterPro" id="IPR038729">
    <property type="entry name" value="Rad50/SbcC_AAA"/>
</dbReference>
<evidence type="ECO:0000313" key="10">
    <source>
        <dbReference type="Proteomes" id="UP000464754"/>
    </source>
</evidence>
<dbReference type="GO" id="GO:0005886">
    <property type="term" value="C:plasma membrane"/>
    <property type="evidence" value="ECO:0007669"/>
    <property type="project" value="UniProtKB-SubCell"/>
</dbReference>
<evidence type="ECO:0000313" key="9">
    <source>
        <dbReference type="EMBL" id="BBK22960.1"/>
    </source>
</evidence>
<dbReference type="GO" id="GO:0016887">
    <property type="term" value="F:ATP hydrolysis activity"/>
    <property type="evidence" value="ECO:0007669"/>
    <property type="project" value="InterPro"/>
</dbReference>
<keyword evidence="7" id="KW-0472">Membrane</keyword>
<organism evidence="9 10">
    <name type="scientific">Amedibacterium intestinale</name>
    <dbReference type="NCBI Taxonomy" id="2583452"/>
    <lineage>
        <taxon>Bacteria</taxon>
        <taxon>Bacillati</taxon>
        <taxon>Bacillota</taxon>
        <taxon>Erysipelotrichia</taxon>
        <taxon>Erysipelotrichales</taxon>
        <taxon>Erysipelotrichaceae</taxon>
        <taxon>Amedibacterium</taxon>
    </lineage>
</organism>
<gene>
    <name evidence="9" type="ORF">Aargi30884_18630</name>
</gene>
<keyword evidence="5" id="KW-0408">Iron</keyword>
<dbReference type="PANTHER" id="PTHR42771">
    <property type="entry name" value="IRON(3+)-HYDROXAMATE IMPORT ATP-BINDING PROTEIN FHUC"/>
    <property type="match status" value="1"/>
</dbReference>
<dbReference type="Pfam" id="PF13476">
    <property type="entry name" value="AAA_23"/>
    <property type="match status" value="1"/>
</dbReference>
<dbReference type="EMBL" id="AP019695">
    <property type="protein sequence ID" value="BBK22960.1"/>
    <property type="molecule type" value="Genomic_DNA"/>
</dbReference>
<sequence length="238" mass="27440">MMNQYVEEIWLEGKINENSYLNDIPVVQYLKNGCRLKFKNNVTFFVGENGTGKSTILEAIAVSYGFNAEGGSKNFQFTTRETKYELAEHLKIARKAYAKDGYFLRSESFYNVASNIETIGVNGYGEHSLHELSHGESFLSLFLNRFWGKGLYILDEPEAALSPMRQMTLISRIQELVNDNSQFIISTHSPILLAYPEATIYEFSDKGMKQVEYKDTEIYQVYSEFLKCPERMLNYLLK</sequence>
<keyword evidence="10" id="KW-1185">Reference proteome</keyword>